<name>A0ACC0TTH1_9AGAM</name>
<keyword evidence="2" id="KW-1185">Reference proteome</keyword>
<evidence type="ECO:0000313" key="2">
    <source>
        <dbReference type="Proteomes" id="UP001207468"/>
    </source>
</evidence>
<organism evidence="1 2">
    <name type="scientific">Russula earlei</name>
    <dbReference type="NCBI Taxonomy" id="71964"/>
    <lineage>
        <taxon>Eukaryota</taxon>
        <taxon>Fungi</taxon>
        <taxon>Dikarya</taxon>
        <taxon>Basidiomycota</taxon>
        <taxon>Agaricomycotina</taxon>
        <taxon>Agaricomycetes</taxon>
        <taxon>Russulales</taxon>
        <taxon>Russulaceae</taxon>
        <taxon>Russula</taxon>
    </lineage>
</organism>
<evidence type="ECO:0000313" key="1">
    <source>
        <dbReference type="EMBL" id="KAI9437408.1"/>
    </source>
</evidence>
<comment type="caution">
    <text evidence="1">The sequence shown here is derived from an EMBL/GenBank/DDBJ whole genome shotgun (WGS) entry which is preliminary data.</text>
</comment>
<proteinExistence type="predicted"/>
<dbReference type="EMBL" id="JAGFNK010000899">
    <property type="protein sequence ID" value="KAI9437408.1"/>
    <property type="molecule type" value="Genomic_DNA"/>
</dbReference>
<dbReference type="Proteomes" id="UP001207468">
    <property type="component" value="Unassembled WGS sequence"/>
</dbReference>
<reference evidence="1" key="1">
    <citation type="submission" date="2021-03" db="EMBL/GenBank/DDBJ databases">
        <title>Evolutionary priming and transition to the ectomycorrhizal habit in an iconic lineage of mushroom-forming fungi: is preadaptation a requirement?</title>
        <authorList>
            <consortium name="DOE Joint Genome Institute"/>
            <person name="Looney B.P."/>
            <person name="Miyauchi S."/>
            <person name="Morin E."/>
            <person name="Drula E."/>
            <person name="Courty P.E."/>
            <person name="Chicoki N."/>
            <person name="Fauchery L."/>
            <person name="Kohler A."/>
            <person name="Kuo A."/>
            <person name="LaButti K."/>
            <person name="Pangilinan J."/>
            <person name="Lipzen A."/>
            <person name="Riley R."/>
            <person name="Andreopoulos W."/>
            <person name="He G."/>
            <person name="Johnson J."/>
            <person name="Barry K.W."/>
            <person name="Grigoriev I.V."/>
            <person name="Nagy L."/>
            <person name="Hibbett D."/>
            <person name="Henrissat B."/>
            <person name="Matheny P.B."/>
            <person name="Labbe J."/>
            <person name="Martin A.F."/>
        </authorList>
    </citation>
    <scope>NUCLEOTIDE SEQUENCE</scope>
    <source>
        <strain evidence="1">BPL698</strain>
    </source>
</reference>
<sequence>EALLLPYTLSASTNGLSASSAPDEQDNLELAAARFLGAGTPFFQFYTDFVTLYDSVSFGHPLFGALLLPPLAQRYAPDYRKFLYDDTAHVLGTVRTPVERAIGEAAGAFLWPAERVPQIVGAMLSLLVGRRARVPIEGFVRWMAVHHVAASIWPDLREDSSSPIADGRGRQLFEAIVNQGEHTVVREVTLYWQQREGRVVLPPICFDLDLVRRRNRLEWIRVWARSGLLERVEGLLEVIE</sequence>
<feature type="non-terminal residue" evidence="1">
    <location>
        <position position="1"/>
    </location>
</feature>
<protein>
    <submittedName>
        <fullName evidence="1">Uncharacterized protein</fullName>
    </submittedName>
</protein>
<gene>
    <name evidence="1" type="ORF">F5148DRAFT_896654</name>
</gene>
<accession>A0ACC0TTH1</accession>